<dbReference type="FunFam" id="3.40.640.10:FF:000009">
    <property type="entry name" value="Cystathionine gamma-synthase homolog"/>
    <property type="match status" value="1"/>
</dbReference>
<feature type="modified residue" description="N6-(pyridoxal phosphate)lysine" evidence="8">
    <location>
        <position position="261"/>
    </location>
</feature>
<dbReference type="Proteomes" id="UP000267606">
    <property type="component" value="Unassembled WGS sequence"/>
</dbReference>
<accession>A0A183H268</accession>
<keyword evidence="11" id="KW-1185">Reference proteome</keyword>
<dbReference type="GO" id="GO:0005737">
    <property type="term" value="C:cytoplasm"/>
    <property type="evidence" value="ECO:0007669"/>
    <property type="project" value="TreeGrafter"/>
</dbReference>
<dbReference type="Gene3D" id="3.40.640.10">
    <property type="entry name" value="Type I PLP-dependent aspartate aminotransferase-like (Major domain)"/>
    <property type="match status" value="1"/>
</dbReference>
<dbReference type="EC" id="4.4.1.1" evidence="4"/>
<dbReference type="InterPro" id="IPR015422">
    <property type="entry name" value="PyrdxlP-dep_Trfase_small"/>
</dbReference>
<comment type="cofactor">
    <cofactor evidence="1 9">
        <name>pyridoxal 5'-phosphate</name>
        <dbReference type="ChEBI" id="CHEBI:597326"/>
    </cofactor>
</comment>
<dbReference type="GO" id="GO:0004123">
    <property type="term" value="F:cystathionine gamma-lyase activity"/>
    <property type="evidence" value="ECO:0007669"/>
    <property type="project" value="TreeGrafter"/>
</dbReference>
<reference evidence="12" key="1">
    <citation type="submission" date="2016-06" db="UniProtKB">
        <authorList>
            <consortium name="WormBaseParasite"/>
        </authorList>
    </citation>
    <scope>IDENTIFICATION</scope>
</reference>
<dbReference type="GO" id="GO:0030170">
    <property type="term" value="F:pyridoxal phosphate binding"/>
    <property type="evidence" value="ECO:0007669"/>
    <property type="project" value="InterPro"/>
</dbReference>
<dbReference type="FunFam" id="3.90.1150.10:FF:000008">
    <property type="entry name" value="Cystathionine gamma-synthase"/>
    <property type="match status" value="1"/>
</dbReference>
<comment type="pathway">
    <text evidence="2">Amino-acid biosynthesis; L-cysteine biosynthesis; L-cysteine from L-homocysteine and L-serine: step 2/2.</text>
</comment>
<dbReference type="PIRSF" id="PIRSF001434">
    <property type="entry name" value="CGS"/>
    <property type="match status" value="1"/>
</dbReference>
<dbReference type="PANTHER" id="PTHR11808:SF15">
    <property type="entry name" value="CYSTATHIONINE GAMMA-LYASE"/>
    <property type="match status" value="1"/>
</dbReference>
<dbReference type="InterPro" id="IPR015424">
    <property type="entry name" value="PyrdxlP-dep_Trfase"/>
</dbReference>
<evidence type="ECO:0000256" key="5">
    <source>
        <dbReference type="ARBA" id="ARBA00022898"/>
    </source>
</evidence>
<evidence type="ECO:0000256" key="1">
    <source>
        <dbReference type="ARBA" id="ARBA00001933"/>
    </source>
</evidence>
<gene>
    <name evidence="10" type="ORF">OFLC_LOCUS1578</name>
</gene>
<dbReference type="WBParaSite" id="OFLC_0000157701-mRNA-1">
    <property type="protein sequence ID" value="OFLC_0000157701-mRNA-1"/>
    <property type="gene ID" value="OFLC_0000157701"/>
</dbReference>
<evidence type="ECO:0000256" key="6">
    <source>
        <dbReference type="ARBA" id="ARBA00023192"/>
    </source>
</evidence>
<dbReference type="GO" id="GO:0019346">
    <property type="term" value="P:transsulfuration"/>
    <property type="evidence" value="ECO:0007669"/>
    <property type="project" value="InterPro"/>
</dbReference>
<dbReference type="SUPFAM" id="SSF53383">
    <property type="entry name" value="PLP-dependent transferases"/>
    <property type="match status" value="1"/>
</dbReference>
<dbReference type="UniPathway" id="UPA00136">
    <property type="reaction ID" value="UER00202"/>
</dbReference>
<comment type="similarity">
    <text evidence="3 9">Belongs to the trans-sulfuration enzymes family.</text>
</comment>
<proteinExistence type="inferred from homology"/>
<name>A0A183H268_9BILA</name>
<sequence>MQLSSTSNLTKSPIILMTSMMKEDKIRFRYRLVPINSDKKNPINGLLPPTKQQQMANHQEYFPHFGTNAIHAGQEAEQWDTNQIIAPISLSTTFKQPKPGKPIKHDYSRASNPSRDVLEKCLASLEDAEYCRVYSSGLAASMAITNTLKSSDHIVCCDDVYGGTQRYFRKVSVLQHGLEISFVDMTDLKVFSQALKSNTKMIWLETPTNPLLKVIDIAAIVEITKTFRSDILVVVDNTFMSPYFQHPLSYGADAVLHSITKYINGHSDVVMGAVMTNIRSLDESLKFQQLAVGAVPSPFDCFLVNRGVKTLHVRMQAHMANALQIAAFLESNPRIERVLYPELQSHPQHEIHKKQTKGMSGMMSFYLKGGLEESEEFLSSLKIFTLAESLGGFESLAELPAAMTHASVPAEDRIKLGIGDNLIRISVGIEDAEDLIQDLDQALKKAIPKIPV</sequence>
<dbReference type="Pfam" id="PF01053">
    <property type="entry name" value="Cys_Met_Meta_PP"/>
    <property type="match status" value="1"/>
</dbReference>
<dbReference type="EMBL" id="UZAJ01000774">
    <property type="protein sequence ID" value="VDO30051.1"/>
    <property type="molecule type" value="Genomic_DNA"/>
</dbReference>
<protein>
    <recommendedName>
        <fullName evidence="4">cystathionine gamma-lyase</fullName>
        <ecNumber evidence="4">4.4.1.1</ecNumber>
    </recommendedName>
    <alternativeName>
        <fullName evidence="7">Gamma-cystathionase</fullName>
    </alternativeName>
</protein>
<evidence type="ECO:0000256" key="9">
    <source>
        <dbReference type="RuleBase" id="RU362118"/>
    </source>
</evidence>
<evidence type="ECO:0000313" key="10">
    <source>
        <dbReference type="EMBL" id="VDO30051.1"/>
    </source>
</evidence>
<dbReference type="PANTHER" id="PTHR11808">
    <property type="entry name" value="TRANS-SULFURATION ENZYME FAMILY MEMBER"/>
    <property type="match status" value="1"/>
</dbReference>
<keyword evidence="6" id="KW-0198">Cysteine biosynthesis</keyword>
<dbReference type="InterPro" id="IPR015421">
    <property type="entry name" value="PyrdxlP-dep_Trfase_major"/>
</dbReference>
<dbReference type="AlphaFoldDB" id="A0A183H268"/>
<evidence type="ECO:0000313" key="11">
    <source>
        <dbReference type="Proteomes" id="UP000267606"/>
    </source>
</evidence>
<dbReference type="GO" id="GO:0019343">
    <property type="term" value="P:cysteine biosynthetic process via cystathionine"/>
    <property type="evidence" value="ECO:0007669"/>
    <property type="project" value="TreeGrafter"/>
</dbReference>
<organism evidence="12">
    <name type="scientific">Onchocerca flexuosa</name>
    <dbReference type="NCBI Taxonomy" id="387005"/>
    <lineage>
        <taxon>Eukaryota</taxon>
        <taxon>Metazoa</taxon>
        <taxon>Ecdysozoa</taxon>
        <taxon>Nematoda</taxon>
        <taxon>Chromadorea</taxon>
        <taxon>Rhabditida</taxon>
        <taxon>Spirurina</taxon>
        <taxon>Spiruromorpha</taxon>
        <taxon>Filarioidea</taxon>
        <taxon>Onchocercidae</taxon>
        <taxon>Onchocerca</taxon>
    </lineage>
</organism>
<reference evidence="10 11" key="2">
    <citation type="submission" date="2018-11" db="EMBL/GenBank/DDBJ databases">
        <authorList>
            <consortium name="Pathogen Informatics"/>
        </authorList>
    </citation>
    <scope>NUCLEOTIDE SEQUENCE [LARGE SCALE GENOMIC DNA]</scope>
</reference>
<dbReference type="STRING" id="387005.A0A183H268"/>
<dbReference type="CDD" id="cd00614">
    <property type="entry name" value="CGS_like"/>
    <property type="match status" value="1"/>
</dbReference>
<evidence type="ECO:0000256" key="2">
    <source>
        <dbReference type="ARBA" id="ARBA00005038"/>
    </source>
</evidence>
<keyword evidence="6" id="KW-0028">Amino-acid biosynthesis</keyword>
<evidence type="ECO:0000256" key="8">
    <source>
        <dbReference type="PIRSR" id="PIRSR001434-2"/>
    </source>
</evidence>
<evidence type="ECO:0000256" key="7">
    <source>
        <dbReference type="ARBA" id="ARBA00029853"/>
    </source>
</evidence>
<evidence type="ECO:0000313" key="12">
    <source>
        <dbReference type="WBParaSite" id="OFLC_0000157701-mRNA-1"/>
    </source>
</evidence>
<dbReference type="Gene3D" id="3.90.1150.10">
    <property type="entry name" value="Aspartate Aminotransferase, domain 1"/>
    <property type="match status" value="1"/>
</dbReference>
<keyword evidence="5 8" id="KW-0663">Pyridoxal phosphate</keyword>
<evidence type="ECO:0000256" key="3">
    <source>
        <dbReference type="ARBA" id="ARBA00009077"/>
    </source>
</evidence>
<evidence type="ECO:0000256" key="4">
    <source>
        <dbReference type="ARBA" id="ARBA00012085"/>
    </source>
</evidence>
<dbReference type="InterPro" id="IPR000277">
    <property type="entry name" value="Cys/Met-Metab_PyrdxlP-dep_enz"/>
</dbReference>